<comment type="similarity">
    <text evidence="2 11">Belongs to the SecG family.</text>
</comment>
<dbReference type="NCBIfam" id="TIGR00810">
    <property type="entry name" value="secG"/>
    <property type="match status" value="1"/>
</dbReference>
<dbReference type="GO" id="GO:0043952">
    <property type="term" value="P:protein transport by the Sec complex"/>
    <property type="evidence" value="ECO:0007669"/>
    <property type="project" value="TreeGrafter"/>
</dbReference>
<evidence type="ECO:0000256" key="4">
    <source>
        <dbReference type="ARBA" id="ARBA00022448"/>
    </source>
</evidence>
<keyword evidence="9 11" id="KW-0811">Translocation</keyword>
<keyword evidence="7 11" id="KW-0653">Protein transport</keyword>
<evidence type="ECO:0000256" key="1">
    <source>
        <dbReference type="ARBA" id="ARBA00004651"/>
    </source>
</evidence>
<dbReference type="OrthoDB" id="6548991at2"/>
<protein>
    <recommendedName>
        <fullName evidence="3 11">Protein-export membrane protein SecG</fullName>
    </recommendedName>
</protein>
<dbReference type="Pfam" id="PF03840">
    <property type="entry name" value="SecG"/>
    <property type="match status" value="1"/>
</dbReference>
<evidence type="ECO:0000256" key="6">
    <source>
        <dbReference type="ARBA" id="ARBA00022692"/>
    </source>
</evidence>
<accession>A0A2P5SW52</accession>
<dbReference type="PANTHER" id="PTHR34182:SF1">
    <property type="entry name" value="PROTEIN-EXPORT MEMBRANE PROTEIN SECG"/>
    <property type="match status" value="1"/>
</dbReference>
<keyword evidence="6 11" id="KW-0812">Transmembrane</keyword>
<dbReference type="GO" id="GO:0065002">
    <property type="term" value="P:intracellular protein transmembrane transport"/>
    <property type="evidence" value="ECO:0007669"/>
    <property type="project" value="TreeGrafter"/>
</dbReference>
<keyword evidence="4 11" id="KW-0813">Transport</keyword>
<keyword evidence="10 11" id="KW-0472">Membrane</keyword>
<dbReference type="PRINTS" id="PR01651">
    <property type="entry name" value="SECGEXPORT"/>
</dbReference>
<organism evidence="12 13">
    <name type="scientific">Candidatus Pantoea edessiphila</name>
    <dbReference type="NCBI Taxonomy" id="2044610"/>
    <lineage>
        <taxon>Bacteria</taxon>
        <taxon>Pseudomonadati</taxon>
        <taxon>Pseudomonadota</taxon>
        <taxon>Gammaproteobacteria</taxon>
        <taxon>Enterobacterales</taxon>
        <taxon>Erwiniaceae</taxon>
        <taxon>Pantoea</taxon>
    </lineage>
</organism>
<dbReference type="AlphaFoldDB" id="A0A2P5SW52"/>
<evidence type="ECO:0000313" key="12">
    <source>
        <dbReference type="EMBL" id="PPI86554.1"/>
    </source>
</evidence>
<dbReference type="GO" id="GO:0015450">
    <property type="term" value="F:protein-transporting ATPase activity"/>
    <property type="evidence" value="ECO:0007669"/>
    <property type="project" value="UniProtKB-UniRule"/>
</dbReference>
<dbReference type="PANTHER" id="PTHR34182">
    <property type="entry name" value="PROTEIN-EXPORT MEMBRANE PROTEIN SECG"/>
    <property type="match status" value="1"/>
</dbReference>
<dbReference type="GO" id="GO:0009306">
    <property type="term" value="P:protein secretion"/>
    <property type="evidence" value="ECO:0007669"/>
    <property type="project" value="UniProtKB-UniRule"/>
</dbReference>
<keyword evidence="8 11" id="KW-1133">Transmembrane helix</keyword>
<dbReference type="RefSeq" id="WP_136130128.1">
    <property type="nucleotide sequence ID" value="NZ_PDKU01000002.1"/>
</dbReference>
<dbReference type="InterPro" id="IPR004692">
    <property type="entry name" value="SecG"/>
</dbReference>
<sequence length="107" mass="12076">MYLAILITFFTVSITFIVLVMFQQSKGAGIENSFNSNTSGVLFNTISSDCILNRTIVILAILFFLINLILSNWNNNNISNRTAWENLSVPTKTQKVNFSSKKLNKHN</sequence>
<dbReference type="GO" id="GO:0005886">
    <property type="term" value="C:plasma membrane"/>
    <property type="evidence" value="ECO:0007669"/>
    <property type="project" value="UniProtKB-SubCell"/>
</dbReference>
<evidence type="ECO:0000256" key="9">
    <source>
        <dbReference type="ARBA" id="ARBA00023010"/>
    </source>
</evidence>
<keyword evidence="13" id="KW-1185">Reference proteome</keyword>
<evidence type="ECO:0000256" key="7">
    <source>
        <dbReference type="ARBA" id="ARBA00022927"/>
    </source>
</evidence>
<evidence type="ECO:0000256" key="11">
    <source>
        <dbReference type="RuleBase" id="RU365087"/>
    </source>
</evidence>
<comment type="subcellular location">
    <subcellularLocation>
        <location evidence="1 11">Cell membrane</location>
        <topology evidence="1 11">Multi-pass membrane protein</topology>
    </subcellularLocation>
</comment>
<comment type="caution">
    <text evidence="11">Lacks conserved residue(s) required for the propagation of feature annotation.</text>
</comment>
<comment type="function">
    <text evidence="11">Involved in protein export. Participates in an early event of protein translocation.</text>
</comment>
<name>A0A2P5SW52_9GAMM</name>
<evidence type="ECO:0000256" key="5">
    <source>
        <dbReference type="ARBA" id="ARBA00022475"/>
    </source>
</evidence>
<dbReference type="EMBL" id="PDKU01000002">
    <property type="protein sequence ID" value="PPI86554.1"/>
    <property type="molecule type" value="Genomic_DNA"/>
</dbReference>
<evidence type="ECO:0000256" key="8">
    <source>
        <dbReference type="ARBA" id="ARBA00022989"/>
    </source>
</evidence>
<reference evidence="12 13" key="1">
    <citation type="journal article" date="2018" name="Genome Biol. Evol.">
        <title>Cladogenesis and Genomic Streamlining in Extracellular Endosymbionts of Tropical Stink Bugs.</title>
        <authorList>
            <person name="Otero-Bravo A."/>
            <person name="Goffredi S."/>
            <person name="Sabree Z.L."/>
        </authorList>
    </citation>
    <scope>NUCLEOTIDE SEQUENCE [LARGE SCALE GENOMIC DNA]</scope>
    <source>
        <strain evidence="12 13">SoEL</strain>
    </source>
</reference>
<gene>
    <name evidence="12" type="primary">secG</name>
    <name evidence="12" type="ORF">CRV10_01765</name>
</gene>
<evidence type="ECO:0000313" key="13">
    <source>
        <dbReference type="Proteomes" id="UP000296144"/>
    </source>
</evidence>
<keyword evidence="5 11" id="KW-1003">Cell membrane</keyword>
<feature type="transmembrane region" description="Helical" evidence="11">
    <location>
        <begin position="51"/>
        <end position="70"/>
    </location>
</feature>
<evidence type="ECO:0000256" key="10">
    <source>
        <dbReference type="ARBA" id="ARBA00023136"/>
    </source>
</evidence>
<comment type="caution">
    <text evidence="12">The sequence shown here is derived from an EMBL/GenBank/DDBJ whole genome shotgun (WGS) entry which is preliminary data.</text>
</comment>
<evidence type="ECO:0000256" key="2">
    <source>
        <dbReference type="ARBA" id="ARBA00008445"/>
    </source>
</evidence>
<proteinExistence type="inferred from homology"/>
<dbReference type="Proteomes" id="UP000296144">
    <property type="component" value="Unassembled WGS sequence"/>
</dbReference>
<evidence type="ECO:0000256" key="3">
    <source>
        <dbReference type="ARBA" id="ARBA00017876"/>
    </source>
</evidence>